<dbReference type="CDD" id="cd08586">
    <property type="entry name" value="PI-PLCc_BcPLC_like"/>
    <property type="match status" value="1"/>
</dbReference>
<dbReference type="EC" id="4.6.1.13" evidence="2"/>
<keyword evidence="9" id="KW-0456">Lyase</keyword>
<dbReference type="InterPro" id="IPR051057">
    <property type="entry name" value="PI-PLC_domain"/>
</dbReference>
<reference evidence="9 10" key="1">
    <citation type="submission" date="2016-03" db="EMBL/GenBank/DDBJ databases">
        <title>Complete genome sequence of Shewanella psychrophila WP2, a deep sea bacterium isolated from west Pacific sediment.</title>
        <authorList>
            <person name="Xu G."/>
            <person name="Jian H."/>
        </authorList>
    </citation>
    <scope>NUCLEOTIDE SEQUENCE [LARGE SCALE GENOMIC DNA]</scope>
    <source>
        <strain evidence="9 10">WP2</strain>
    </source>
</reference>
<dbReference type="GO" id="GO:0008081">
    <property type="term" value="F:phosphoric diester hydrolase activity"/>
    <property type="evidence" value="ECO:0007669"/>
    <property type="project" value="InterPro"/>
</dbReference>
<dbReference type="GO" id="GO:0006629">
    <property type="term" value="P:lipid metabolic process"/>
    <property type="evidence" value="ECO:0007669"/>
    <property type="project" value="InterPro"/>
</dbReference>
<dbReference type="InterPro" id="IPR000772">
    <property type="entry name" value="Ricin_B_lectin"/>
</dbReference>
<dbReference type="GO" id="GO:0004436">
    <property type="term" value="F:phosphatidylinositol diacylglycerol-lyase activity"/>
    <property type="evidence" value="ECO:0007669"/>
    <property type="project" value="UniProtKB-EC"/>
</dbReference>
<accession>A0A1S6HN06</accession>
<dbReference type="SUPFAM" id="SSF50370">
    <property type="entry name" value="Ricin B-like lectins"/>
    <property type="match status" value="1"/>
</dbReference>
<evidence type="ECO:0000313" key="9">
    <source>
        <dbReference type="EMBL" id="AQS36889.1"/>
    </source>
</evidence>
<dbReference type="Pfam" id="PF00388">
    <property type="entry name" value="PI-PLC-X"/>
    <property type="match status" value="1"/>
</dbReference>
<evidence type="ECO:0000259" key="7">
    <source>
        <dbReference type="SMART" id="SM00148"/>
    </source>
</evidence>
<keyword evidence="10" id="KW-1185">Reference proteome</keyword>
<dbReference type="PANTHER" id="PTHR13593:SF113">
    <property type="entry name" value="SI:DKEY-266F7.9"/>
    <property type="match status" value="1"/>
</dbReference>
<evidence type="ECO:0000313" key="10">
    <source>
        <dbReference type="Proteomes" id="UP000189545"/>
    </source>
</evidence>
<dbReference type="PANTHER" id="PTHR13593">
    <property type="match status" value="1"/>
</dbReference>
<dbReference type="Gene3D" id="2.80.10.50">
    <property type="match status" value="1"/>
</dbReference>
<dbReference type="Gene3D" id="3.20.20.190">
    <property type="entry name" value="Phosphatidylinositol (PI) phosphodiesterase"/>
    <property type="match status" value="1"/>
</dbReference>
<evidence type="ECO:0000256" key="6">
    <source>
        <dbReference type="SAM" id="SignalP"/>
    </source>
</evidence>
<feature type="domain" description="Ricin B lectin" evidence="8">
    <location>
        <begin position="353"/>
        <end position="476"/>
    </location>
</feature>
<dbReference type="SMART" id="SM00458">
    <property type="entry name" value="RICIN"/>
    <property type="match status" value="1"/>
</dbReference>
<dbReference type="RefSeq" id="WP_169915717.1">
    <property type="nucleotide sequence ID" value="NZ_CP014782.1"/>
</dbReference>
<keyword evidence="6" id="KW-0732">Signal</keyword>
<evidence type="ECO:0000259" key="8">
    <source>
        <dbReference type="SMART" id="SM00458"/>
    </source>
</evidence>
<dbReference type="InterPro" id="IPR000909">
    <property type="entry name" value="PLipase_C_PInositol-sp_X_dom"/>
</dbReference>
<feature type="chain" id="PRO_5012865295" description="1-phosphatidylinositol phosphodiesterase" evidence="6">
    <location>
        <begin position="20"/>
        <end position="477"/>
    </location>
</feature>
<dbReference type="InterPro" id="IPR017946">
    <property type="entry name" value="PLC-like_Pdiesterase_TIM-brl"/>
</dbReference>
<gene>
    <name evidence="9" type="ORF">Sps_01725</name>
</gene>
<dbReference type="KEGG" id="spsw:Sps_01725"/>
<feature type="signal peptide" evidence="6">
    <location>
        <begin position="1"/>
        <end position="19"/>
    </location>
</feature>
<sequence length="477" mass="54113">MNKLVISLILSLASAPALARDGAYYHDPDDLTHRTSWMSSIKDETKITRISIPGTHDTASRHYGDITKNQTLTIRQQLDAGIRYFDIRLKSVFGSLHLYHGPMYLWQTFNEVMTTTRDFLNEHPSETVLMRIKKEQPDLTLGFNFEENINHHINLFSDTFWNTSSSSYIPSLSEVRGKVVILKDYSSSQVTGIRYSQFDIQDKFNMSNNWDLYDKWQSVKGHLQKANANQSDMGYINYLSASGSSYPYFVASGHVSNDTWASRLSTGLTTPGWENSYPDFPRTACFIGICTISFEGTNILTRDYLTRSDMVYAGIVAADFPGEDLIAKVIDLNQKPGIVKDDPFAIRNAKYQSCFDFRGGVSSNQFLSLNPNCHVTGSQVFKYELGSKQLRVNGTHYCLDVKDAQNKHRQPVIAYSCHSGKNQQWQLNSDRTISSLMSGTRRCLDVDQNRLDSYGNPTMTILEYSPGSPVQQFDKFF</sequence>
<dbReference type="PROSITE" id="PS50007">
    <property type="entry name" value="PIPLC_X_DOMAIN"/>
    <property type="match status" value="1"/>
</dbReference>
<protein>
    <recommendedName>
        <fullName evidence="3">1-phosphatidylinositol phosphodiesterase</fullName>
        <ecNumber evidence="2">4.6.1.13</ecNumber>
    </recommendedName>
    <alternativeName>
        <fullName evidence="4">Phosphatidylinositol diacylglycerol-lyase</fullName>
    </alternativeName>
    <alternativeName>
        <fullName evidence="5">Phosphatidylinositol-specific phospholipase C</fullName>
    </alternativeName>
</protein>
<evidence type="ECO:0000256" key="2">
    <source>
        <dbReference type="ARBA" id="ARBA00012581"/>
    </source>
</evidence>
<dbReference type="STRING" id="225848.Sps_01725"/>
<proteinExistence type="predicted"/>
<dbReference type="Proteomes" id="UP000189545">
    <property type="component" value="Chromosome"/>
</dbReference>
<feature type="domain" description="Phosphatidylinositol-specific phospholipase C X" evidence="7">
    <location>
        <begin position="42"/>
        <end position="184"/>
    </location>
</feature>
<comment type="catalytic activity">
    <reaction evidence="1">
        <text>a 1,2-diacyl-sn-glycero-3-phospho-(1D-myo-inositol) = 1D-myo-inositol 1,2-cyclic phosphate + a 1,2-diacyl-sn-glycerol</text>
        <dbReference type="Rhea" id="RHEA:17093"/>
        <dbReference type="ChEBI" id="CHEBI:17815"/>
        <dbReference type="ChEBI" id="CHEBI:57880"/>
        <dbReference type="ChEBI" id="CHEBI:58484"/>
        <dbReference type="EC" id="4.6.1.13"/>
    </reaction>
</comment>
<name>A0A1S6HN06_9GAMM</name>
<evidence type="ECO:0000256" key="1">
    <source>
        <dbReference type="ARBA" id="ARBA00001316"/>
    </source>
</evidence>
<dbReference type="SMART" id="SM00148">
    <property type="entry name" value="PLCXc"/>
    <property type="match status" value="1"/>
</dbReference>
<dbReference type="SUPFAM" id="SSF51695">
    <property type="entry name" value="PLC-like phosphodiesterases"/>
    <property type="match status" value="1"/>
</dbReference>
<organism evidence="9 10">
    <name type="scientific">Shewanella psychrophila</name>
    <dbReference type="NCBI Taxonomy" id="225848"/>
    <lineage>
        <taxon>Bacteria</taxon>
        <taxon>Pseudomonadati</taxon>
        <taxon>Pseudomonadota</taxon>
        <taxon>Gammaproteobacteria</taxon>
        <taxon>Alteromonadales</taxon>
        <taxon>Shewanellaceae</taxon>
        <taxon>Shewanella</taxon>
    </lineage>
</organism>
<dbReference type="PROSITE" id="PS50231">
    <property type="entry name" value="RICIN_B_LECTIN"/>
    <property type="match status" value="1"/>
</dbReference>
<evidence type="ECO:0000256" key="4">
    <source>
        <dbReference type="ARBA" id="ARBA00030474"/>
    </source>
</evidence>
<dbReference type="Pfam" id="PF00652">
    <property type="entry name" value="Ricin_B_lectin"/>
    <property type="match status" value="1"/>
</dbReference>
<evidence type="ECO:0000256" key="3">
    <source>
        <dbReference type="ARBA" id="ARBA00019758"/>
    </source>
</evidence>
<dbReference type="EMBL" id="CP014782">
    <property type="protein sequence ID" value="AQS36889.1"/>
    <property type="molecule type" value="Genomic_DNA"/>
</dbReference>
<evidence type="ECO:0000256" key="5">
    <source>
        <dbReference type="ARBA" id="ARBA00030782"/>
    </source>
</evidence>
<dbReference type="AlphaFoldDB" id="A0A1S6HN06"/>
<dbReference type="InterPro" id="IPR035992">
    <property type="entry name" value="Ricin_B-like_lectins"/>
</dbReference>